<dbReference type="Proteomes" id="UP001432322">
    <property type="component" value="Unassembled WGS sequence"/>
</dbReference>
<proteinExistence type="predicted"/>
<dbReference type="AlphaFoldDB" id="A0AAV5W3D3"/>
<sequence>TEPHISTMSKVLPVPKVLPSGKIVKKSKTSRRSQNIAGSQFTREEREEMRRLSAMLPMPARRVDKHEQDPSVLLNDTVCYINHLVATVQARVAAGSLPREVLAQLDPRFASVSPSSSTSTSPSSSPTRVVAAAAAGKRKRRSPKH</sequence>
<gene>
    <name evidence="2" type="ORF">PFISCL1PPCAC_15924</name>
</gene>
<protein>
    <recommendedName>
        <fullName evidence="4">BHLH domain-containing protein</fullName>
    </recommendedName>
</protein>
<evidence type="ECO:0000313" key="3">
    <source>
        <dbReference type="Proteomes" id="UP001432322"/>
    </source>
</evidence>
<feature type="region of interest" description="Disordered" evidence="1">
    <location>
        <begin position="110"/>
        <end position="145"/>
    </location>
</feature>
<feature type="region of interest" description="Disordered" evidence="1">
    <location>
        <begin position="24"/>
        <end position="46"/>
    </location>
</feature>
<name>A0AAV5W3D3_9BILA</name>
<evidence type="ECO:0000256" key="1">
    <source>
        <dbReference type="SAM" id="MobiDB-lite"/>
    </source>
</evidence>
<keyword evidence="3" id="KW-1185">Reference proteome</keyword>
<comment type="caution">
    <text evidence="2">The sequence shown here is derived from an EMBL/GenBank/DDBJ whole genome shotgun (WGS) entry which is preliminary data.</text>
</comment>
<evidence type="ECO:0008006" key="4">
    <source>
        <dbReference type="Google" id="ProtNLM"/>
    </source>
</evidence>
<dbReference type="EMBL" id="BTSY01000004">
    <property type="protein sequence ID" value="GMT24627.1"/>
    <property type="molecule type" value="Genomic_DNA"/>
</dbReference>
<reference evidence="2" key="1">
    <citation type="submission" date="2023-10" db="EMBL/GenBank/DDBJ databases">
        <title>Genome assembly of Pristionchus species.</title>
        <authorList>
            <person name="Yoshida K."/>
            <person name="Sommer R.J."/>
        </authorList>
    </citation>
    <scope>NUCLEOTIDE SEQUENCE</scope>
    <source>
        <strain evidence="2">RS5133</strain>
    </source>
</reference>
<accession>A0AAV5W3D3</accession>
<feature type="compositionally biased region" description="Low complexity" evidence="1">
    <location>
        <begin position="110"/>
        <end position="135"/>
    </location>
</feature>
<feature type="compositionally biased region" description="Basic residues" evidence="1">
    <location>
        <begin position="136"/>
        <end position="145"/>
    </location>
</feature>
<feature type="compositionally biased region" description="Polar residues" evidence="1">
    <location>
        <begin position="32"/>
        <end position="41"/>
    </location>
</feature>
<organism evidence="2 3">
    <name type="scientific">Pristionchus fissidentatus</name>
    <dbReference type="NCBI Taxonomy" id="1538716"/>
    <lineage>
        <taxon>Eukaryota</taxon>
        <taxon>Metazoa</taxon>
        <taxon>Ecdysozoa</taxon>
        <taxon>Nematoda</taxon>
        <taxon>Chromadorea</taxon>
        <taxon>Rhabditida</taxon>
        <taxon>Rhabditina</taxon>
        <taxon>Diplogasteromorpha</taxon>
        <taxon>Diplogasteroidea</taxon>
        <taxon>Neodiplogasteridae</taxon>
        <taxon>Pristionchus</taxon>
    </lineage>
</organism>
<evidence type="ECO:0000313" key="2">
    <source>
        <dbReference type="EMBL" id="GMT24627.1"/>
    </source>
</evidence>
<feature type="non-terminal residue" evidence="2">
    <location>
        <position position="1"/>
    </location>
</feature>